<dbReference type="OrthoDB" id="9780430at2"/>
<keyword evidence="1" id="KW-0670">Pyruvate</keyword>
<protein>
    <submittedName>
        <fullName evidence="1">Isocitrate lyase/phosphoenolpyruvate mutase family protein</fullName>
    </submittedName>
</protein>
<keyword evidence="1" id="KW-0456">Lyase</keyword>
<dbReference type="Proteomes" id="UP000311713">
    <property type="component" value="Unassembled WGS sequence"/>
</dbReference>
<reference evidence="1 2" key="1">
    <citation type="submission" date="2019-06" db="EMBL/GenBank/DDBJ databases">
        <title>Draft genome of Streptomyces sedi sp. JCM16909.</title>
        <authorList>
            <person name="Klykleung N."/>
            <person name="Tanasupawat S."/>
            <person name="Kudo T."/>
            <person name="Yuki M."/>
            <person name="Ohkuma M."/>
        </authorList>
    </citation>
    <scope>NUCLEOTIDE SEQUENCE [LARGE SCALE GENOMIC DNA]</scope>
    <source>
        <strain evidence="1 2">JCM 16909</strain>
    </source>
</reference>
<dbReference type="EMBL" id="VDGT01000005">
    <property type="protein sequence ID" value="TNM31717.1"/>
    <property type="molecule type" value="Genomic_DNA"/>
</dbReference>
<dbReference type="PANTHER" id="PTHR42905:SF16">
    <property type="entry name" value="CARBOXYPHOSPHONOENOLPYRUVATE PHOSPHONOMUTASE-LIKE PROTEIN (AFU_ORTHOLOGUE AFUA_5G07230)"/>
    <property type="match status" value="1"/>
</dbReference>
<accession>A0A5C4V789</accession>
<dbReference type="RefSeq" id="WP_139642770.1">
    <property type="nucleotide sequence ID" value="NZ_BAAAZS010000052.1"/>
</dbReference>
<name>A0A5C4V789_9ACTN</name>
<proteinExistence type="predicted"/>
<dbReference type="Gene3D" id="6.10.250.2750">
    <property type="match status" value="1"/>
</dbReference>
<sequence length="288" mass="28737">MNVPAPPTEELATKARLLATLHGGAQPLLLPNAWDALSARLSVRAGAAAVATTSSGVAWSLGVPDGDRLGREAAVAVVARVAAAVDVPVTADIESGFAADAAGVGETVARVLAAGAVGVNLEDGAYDGPDALRPTDEAAERLSAARSAADAAAVPLFVNARVDVFLRKRGATTALVEETLERARAYRAAGADGVFVPGVTDPELVRTLADGLDAPLNVLAGPGAPDVATLAAAGAARISVGSGIAQAAYALAERAAEELLTAGTYEAQSGALDYGDLNALMEPADRAS</sequence>
<gene>
    <name evidence="1" type="ORF">FH715_09240</name>
</gene>
<organism evidence="1 2">
    <name type="scientific">Streptomyces sedi</name>
    <dbReference type="NCBI Taxonomy" id="555059"/>
    <lineage>
        <taxon>Bacteria</taxon>
        <taxon>Bacillati</taxon>
        <taxon>Actinomycetota</taxon>
        <taxon>Actinomycetes</taxon>
        <taxon>Kitasatosporales</taxon>
        <taxon>Streptomycetaceae</taxon>
        <taxon>Streptomyces</taxon>
    </lineage>
</organism>
<dbReference type="Gene3D" id="3.20.20.60">
    <property type="entry name" value="Phosphoenolpyruvate-binding domains"/>
    <property type="match status" value="1"/>
</dbReference>
<comment type="caution">
    <text evidence="1">The sequence shown here is derived from an EMBL/GenBank/DDBJ whole genome shotgun (WGS) entry which is preliminary data.</text>
</comment>
<evidence type="ECO:0000313" key="2">
    <source>
        <dbReference type="Proteomes" id="UP000311713"/>
    </source>
</evidence>
<dbReference type="InterPro" id="IPR039556">
    <property type="entry name" value="ICL/PEPM"/>
</dbReference>
<dbReference type="PANTHER" id="PTHR42905">
    <property type="entry name" value="PHOSPHOENOLPYRUVATE CARBOXYLASE"/>
    <property type="match status" value="1"/>
</dbReference>
<dbReference type="InterPro" id="IPR015813">
    <property type="entry name" value="Pyrv/PenolPyrv_kinase-like_dom"/>
</dbReference>
<dbReference type="CDD" id="cd00377">
    <property type="entry name" value="ICL_PEPM"/>
    <property type="match status" value="1"/>
</dbReference>
<dbReference type="InterPro" id="IPR040442">
    <property type="entry name" value="Pyrv_kinase-like_dom_sf"/>
</dbReference>
<dbReference type="GO" id="GO:0016829">
    <property type="term" value="F:lyase activity"/>
    <property type="evidence" value="ECO:0007669"/>
    <property type="project" value="UniProtKB-KW"/>
</dbReference>
<evidence type="ECO:0000313" key="1">
    <source>
        <dbReference type="EMBL" id="TNM31717.1"/>
    </source>
</evidence>
<keyword evidence="2" id="KW-1185">Reference proteome</keyword>
<dbReference type="SUPFAM" id="SSF51621">
    <property type="entry name" value="Phosphoenolpyruvate/pyruvate domain"/>
    <property type="match status" value="1"/>
</dbReference>
<dbReference type="AlphaFoldDB" id="A0A5C4V789"/>
<dbReference type="Pfam" id="PF13714">
    <property type="entry name" value="PEP_mutase"/>
    <property type="match status" value="1"/>
</dbReference>